<evidence type="ECO:0000256" key="6">
    <source>
        <dbReference type="ARBA" id="ARBA00022989"/>
    </source>
</evidence>
<dbReference type="PIRSF" id="PIRSF006060">
    <property type="entry name" value="AA_transporter"/>
    <property type="match status" value="1"/>
</dbReference>
<feature type="transmembrane region" description="Helical" evidence="8">
    <location>
        <begin position="428"/>
        <end position="447"/>
    </location>
</feature>
<evidence type="ECO:0000256" key="1">
    <source>
        <dbReference type="ARBA" id="ARBA00004651"/>
    </source>
</evidence>
<feature type="transmembrane region" description="Helical" evidence="8">
    <location>
        <begin position="333"/>
        <end position="352"/>
    </location>
</feature>
<evidence type="ECO:0000259" key="9">
    <source>
        <dbReference type="Pfam" id="PF00324"/>
    </source>
</evidence>
<comment type="subcellular location">
    <subcellularLocation>
        <location evidence="1">Cell membrane</location>
        <topology evidence="1">Multi-pass membrane protein</topology>
    </subcellularLocation>
</comment>
<keyword evidence="7 8" id="KW-0472">Membrane</keyword>
<feature type="transmembrane region" description="Helical" evidence="8">
    <location>
        <begin position="83"/>
        <end position="105"/>
    </location>
</feature>
<feature type="transmembrane region" description="Helical" evidence="8">
    <location>
        <begin position="45"/>
        <end position="63"/>
    </location>
</feature>
<evidence type="ECO:0000256" key="8">
    <source>
        <dbReference type="SAM" id="Phobius"/>
    </source>
</evidence>
<gene>
    <name evidence="10" type="primary">cycA</name>
    <name evidence="10" type="ordered locus">Sca_1302</name>
</gene>
<accession>B9DNB7</accession>
<keyword evidence="11" id="KW-1185">Reference proteome</keyword>
<dbReference type="EMBL" id="AM295250">
    <property type="protein sequence ID" value="CAL28207.1"/>
    <property type="molecule type" value="Genomic_DNA"/>
</dbReference>
<dbReference type="PANTHER" id="PTHR43495">
    <property type="entry name" value="GABA PERMEASE"/>
    <property type="match status" value="1"/>
</dbReference>
<dbReference type="AlphaFoldDB" id="B9DNB7"/>
<keyword evidence="5" id="KW-0029">Amino-acid transport</keyword>
<keyword evidence="4 8" id="KW-0812">Transmembrane</keyword>
<evidence type="ECO:0000256" key="7">
    <source>
        <dbReference type="ARBA" id="ARBA00023136"/>
    </source>
</evidence>
<keyword evidence="2" id="KW-0813">Transport</keyword>
<dbReference type="InterPro" id="IPR004841">
    <property type="entry name" value="AA-permease/SLC12A_dom"/>
</dbReference>
<sequence length="456" mass="50987">MNMANNNLQRELSNRHIQLIAIGGAIGTGLFLGAGQTIAMTGPSILLTYIIIGLMLFMFMRGLGEILISNTNFKSFADVTNEYIGPFAGFVTGWTYWFCWIITGMAEVTAVAKYVSFWWPQIPNWVSALFCVLLLMAFNLFSAKIFGELEFWFAIIKVTTIIVLIVVGLVMILFAYKTQFGHASFTNLYEHGIFPKGATGFFMSFQMALFSFVGIEIIGVTAGETKDPTKTIPKAINSVPMRILLFYVGSLAVIMSIIPWNKMDPSESPFVRLFALVGIPFAAGIINFVVLTAAAPSCNSGIFSNSRMLFGLARQEQAPPLFRSTNKNGVPHIAIFVSCALLLIAALLNYIFPDATLVFTYVTTISTVLFLVVWGLIIYAYIRYQKREPEQHKNSPYKLPGGRISGYIILLFFVFVFALLFVNPVTRVAIFISPVWFILLGFMYWRYTQQVKKHQG</sequence>
<name>B9DNB7_STACT</name>
<protein>
    <submittedName>
        <fullName evidence="10">D-serine/D-alanine/glycine transporter</fullName>
    </submittedName>
</protein>
<dbReference type="Gene3D" id="1.20.1740.10">
    <property type="entry name" value="Amino acid/polyamine transporter I"/>
    <property type="match status" value="1"/>
</dbReference>
<dbReference type="FunFam" id="1.20.1740.10:FF:000001">
    <property type="entry name" value="Amino acid permease"/>
    <property type="match status" value="1"/>
</dbReference>
<dbReference type="Pfam" id="PF00324">
    <property type="entry name" value="AA_permease"/>
    <property type="match status" value="1"/>
</dbReference>
<feature type="transmembrane region" description="Helical" evidence="8">
    <location>
        <begin position="273"/>
        <end position="298"/>
    </location>
</feature>
<dbReference type="Proteomes" id="UP000000444">
    <property type="component" value="Chromosome"/>
</dbReference>
<evidence type="ECO:0000256" key="3">
    <source>
        <dbReference type="ARBA" id="ARBA00022475"/>
    </source>
</evidence>
<feature type="transmembrane region" description="Helical" evidence="8">
    <location>
        <begin position="201"/>
        <end position="222"/>
    </location>
</feature>
<feature type="transmembrane region" description="Helical" evidence="8">
    <location>
        <begin position="154"/>
        <end position="176"/>
    </location>
</feature>
<dbReference type="GO" id="GO:0055085">
    <property type="term" value="P:transmembrane transport"/>
    <property type="evidence" value="ECO:0007669"/>
    <property type="project" value="InterPro"/>
</dbReference>
<feature type="domain" description="Amino acid permease/ SLC12A" evidence="9">
    <location>
        <begin position="16"/>
        <end position="452"/>
    </location>
</feature>
<dbReference type="HOGENOM" id="CLU_007946_9_3_9"/>
<dbReference type="eggNOG" id="COG1113">
    <property type="taxonomic scope" value="Bacteria"/>
</dbReference>
<evidence type="ECO:0000313" key="10">
    <source>
        <dbReference type="EMBL" id="CAL28207.1"/>
    </source>
</evidence>
<feature type="transmembrane region" description="Helical" evidence="8">
    <location>
        <begin position="358"/>
        <end position="382"/>
    </location>
</feature>
<evidence type="ECO:0000313" key="11">
    <source>
        <dbReference type="Proteomes" id="UP000000444"/>
    </source>
</evidence>
<dbReference type="PANTHER" id="PTHR43495:SF2">
    <property type="entry name" value="D-SERINE_D-ALANINE_GLYCINE TRANSPORTER"/>
    <property type="match status" value="1"/>
</dbReference>
<feature type="transmembrane region" description="Helical" evidence="8">
    <location>
        <begin position="20"/>
        <end position="39"/>
    </location>
</feature>
<feature type="transmembrane region" description="Helical" evidence="8">
    <location>
        <begin position="125"/>
        <end position="142"/>
    </location>
</feature>
<dbReference type="KEGG" id="sca:SCA_1302"/>
<evidence type="ECO:0000256" key="4">
    <source>
        <dbReference type="ARBA" id="ARBA00022692"/>
    </source>
</evidence>
<dbReference type="GO" id="GO:0006865">
    <property type="term" value="P:amino acid transport"/>
    <property type="evidence" value="ECO:0007669"/>
    <property type="project" value="UniProtKB-KW"/>
</dbReference>
<evidence type="ECO:0000256" key="5">
    <source>
        <dbReference type="ARBA" id="ARBA00022970"/>
    </source>
</evidence>
<evidence type="ECO:0000256" key="2">
    <source>
        <dbReference type="ARBA" id="ARBA00022448"/>
    </source>
</evidence>
<proteinExistence type="predicted"/>
<dbReference type="GO" id="GO:0005886">
    <property type="term" value="C:plasma membrane"/>
    <property type="evidence" value="ECO:0007669"/>
    <property type="project" value="UniProtKB-SubCell"/>
</dbReference>
<feature type="transmembrane region" description="Helical" evidence="8">
    <location>
        <begin position="403"/>
        <end position="422"/>
    </location>
</feature>
<reference evidence="10 11" key="1">
    <citation type="journal article" date="2009" name="Appl. Environ. Microbiol.">
        <title>Genome analysis of the meat starter culture bacterium Staphylococcus carnosus TM300.</title>
        <authorList>
            <person name="Rosenstein R."/>
            <person name="Nerz C."/>
            <person name="Biswas L."/>
            <person name="Resch A."/>
            <person name="Raddatz G."/>
            <person name="Schuster S.C."/>
            <person name="Goetz F."/>
        </authorList>
    </citation>
    <scope>NUCLEOTIDE SEQUENCE [LARGE SCALE GENOMIC DNA]</scope>
    <source>
        <strain evidence="10 11">TM300</strain>
    </source>
</reference>
<keyword evidence="3" id="KW-1003">Cell membrane</keyword>
<keyword evidence="6 8" id="KW-1133">Transmembrane helix</keyword>
<organism evidence="10 11">
    <name type="scientific">Staphylococcus carnosus (strain TM300)</name>
    <dbReference type="NCBI Taxonomy" id="396513"/>
    <lineage>
        <taxon>Bacteria</taxon>
        <taxon>Bacillati</taxon>
        <taxon>Bacillota</taxon>
        <taxon>Bacilli</taxon>
        <taxon>Bacillales</taxon>
        <taxon>Staphylococcaceae</taxon>
        <taxon>Staphylococcus</taxon>
    </lineage>
</organism>
<feature type="transmembrane region" description="Helical" evidence="8">
    <location>
        <begin position="243"/>
        <end position="261"/>
    </location>
</feature>